<keyword evidence="6 7" id="KW-0720">Serine protease</keyword>
<evidence type="ECO:0000256" key="7">
    <source>
        <dbReference type="PROSITE-ProRule" id="PRU01240"/>
    </source>
</evidence>
<evidence type="ECO:0000256" key="5">
    <source>
        <dbReference type="ARBA" id="ARBA00022801"/>
    </source>
</evidence>
<comment type="subcellular location">
    <subcellularLocation>
        <location evidence="1">Secreted</location>
    </subcellularLocation>
</comment>
<dbReference type="InterPro" id="IPR022398">
    <property type="entry name" value="Peptidase_S8_His-AS"/>
</dbReference>
<protein>
    <submittedName>
        <fullName evidence="11">Peptidase S8</fullName>
    </submittedName>
    <submittedName>
        <fullName evidence="12">S8 family peptidase</fullName>
    </submittedName>
</protein>
<keyword evidence="4 7" id="KW-0645">Protease</keyword>
<accession>A0A8T7M827</accession>
<dbReference type="PANTHER" id="PTHR43806:SF11">
    <property type="entry name" value="CEREVISIN-RELATED"/>
    <property type="match status" value="1"/>
</dbReference>
<dbReference type="InterPro" id="IPR000209">
    <property type="entry name" value="Peptidase_S8/S53_dom"/>
</dbReference>
<reference evidence="12" key="2">
    <citation type="journal article" date="2024" name="Nature">
        <title>Anoxygenic phototroph of the Chloroflexota uses a type I reaction centre.</title>
        <authorList>
            <person name="Tsuji J.M."/>
            <person name="Shaw N.A."/>
            <person name="Nagashima S."/>
            <person name="Venkiteswaran J.J."/>
            <person name="Schiff S.L."/>
            <person name="Watanabe T."/>
            <person name="Fukui M."/>
            <person name="Hanada S."/>
            <person name="Tank M."/>
            <person name="Neufeld J.D."/>
        </authorList>
    </citation>
    <scope>NUCLEOTIDE SEQUENCE</scope>
    <source>
        <strain evidence="12">L227-S17</strain>
    </source>
</reference>
<evidence type="ECO:0000256" key="2">
    <source>
        <dbReference type="ARBA" id="ARBA00011073"/>
    </source>
</evidence>
<evidence type="ECO:0000259" key="9">
    <source>
        <dbReference type="Pfam" id="PF00082"/>
    </source>
</evidence>
<evidence type="ECO:0000256" key="6">
    <source>
        <dbReference type="ARBA" id="ARBA00022825"/>
    </source>
</evidence>
<evidence type="ECO:0000256" key="1">
    <source>
        <dbReference type="ARBA" id="ARBA00004613"/>
    </source>
</evidence>
<keyword evidence="3" id="KW-0964">Secreted</keyword>
<feature type="domain" description="Peptidase S8/S53" evidence="9">
    <location>
        <begin position="639"/>
        <end position="885"/>
    </location>
</feature>
<dbReference type="GO" id="GO:0006508">
    <property type="term" value="P:proteolysis"/>
    <property type="evidence" value="ECO:0007669"/>
    <property type="project" value="UniProtKB-KW"/>
</dbReference>
<dbReference type="CDD" id="cd07484">
    <property type="entry name" value="Peptidases_S8_Thermitase_like"/>
    <property type="match status" value="1"/>
</dbReference>
<organism evidence="11 13">
    <name type="scientific">Candidatus Chlorohelix allophototropha</name>
    <dbReference type="NCBI Taxonomy" id="3003348"/>
    <lineage>
        <taxon>Bacteria</taxon>
        <taxon>Bacillati</taxon>
        <taxon>Chloroflexota</taxon>
        <taxon>Chloroflexia</taxon>
        <taxon>Candidatus Chloroheliales</taxon>
        <taxon>Candidatus Chloroheliaceae</taxon>
        <taxon>Candidatus Chlorohelix</taxon>
    </lineage>
</organism>
<reference evidence="11 13" key="1">
    <citation type="submission" date="2020-06" db="EMBL/GenBank/DDBJ databases">
        <title>Anoxygenic phototrophic Chloroflexota member uses a Type I reaction center.</title>
        <authorList>
            <person name="Tsuji J.M."/>
            <person name="Shaw N.A."/>
            <person name="Nagashima S."/>
            <person name="Venkiteswaran J."/>
            <person name="Schiff S.L."/>
            <person name="Hanada S."/>
            <person name="Tank M."/>
            <person name="Neufeld J.D."/>
        </authorList>
    </citation>
    <scope>NUCLEOTIDE SEQUENCE [LARGE SCALE GENOMIC DNA]</scope>
    <source>
        <strain evidence="11">L227-S17</strain>
    </source>
</reference>
<dbReference type="InterPro" id="IPR050131">
    <property type="entry name" value="Peptidase_S8_subtilisin-like"/>
</dbReference>
<sequence>MIKRLSLSWVVIIVLSSIATVFPAITFAELPKLSAPVQKIVDRTDALVAGGAVKRSWTWGNYFDAKTEPYKESPGGARQVFYFDKGRLEINNPATDPNNDFYATSGLLVRELITGQTQLGDSELQAREPADVVLAGDNPPLLADSPTYASLKELVSFDGSWKSNDMTGKVAGATLKKGGQVDNSLVPFSQVKYAQYDTATGHNIADVFQKFMDSNGQVVINGKAVTAPLYNPLYVFGHPISEAYWVKVTVAGKEQSVLIQAFERRLLTYTPNNPPEFQVEMGNLGRAYFQWRYSAAQPVPAADPLPEAPQDTPGLQLYNQMTKNMNSIRSLRLERRVNNQLTQVDEFVKPNKQRTTIYGTYQGQPAYELDIQIENRLYFALFANNKQVGTWQYVDYTEPLRWPNFSQLSLNDNSFDFKIGNDTKVGNEAAKSLINTGIQLDGSQQERTRIISAVTGVLLQRNTVAKLGNATSTEALSYLNYNQSIAIDAPKGAVPYTGFSVSSPLARDQFVPSSIGADDTASLYRKVSLYTRPLAAPGEIVVKFKNPQISVQSIQNDLMGGYALEDVAQSDIWTTLKLAPAAVPAALERLNSDPRVEYAEPAYYSFTDTVVTPNDANYGQQYNLKAIKVPRAWSISTGGDVTVAVLDSGVDTTHPDLAPNIAGTFDFVDGSSPKADPNGHGTVVSGIITANGNNGQFGAGVAWKSKLLVVRVMGSNGTGRNEDIAKGIRTATDNGARIINLSIGSSADSKVMRDAIQYAIDKGVIVIASSGNNGNDKPNYPAAYPGVISVAAVGKLGTPAYFSSYGSTVTLTAPGVGICSTVRLNNFGCEDGTSFSAPTIAGVVTLMLAVNPTLTRDQVKAILIATATPAPGRGVGEFDYQYGYGTVNAYAAVRAVATNQFFNLPAGIRS</sequence>
<keyword evidence="14" id="KW-1185">Reference proteome</keyword>
<dbReference type="Proteomes" id="UP000521676">
    <property type="component" value="Unassembled WGS sequence"/>
</dbReference>
<dbReference type="EMBL" id="CP128400">
    <property type="protein sequence ID" value="WJW68204.1"/>
    <property type="molecule type" value="Genomic_DNA"/>
</dbReference>
<dbReference type="InterPro" id="IPR034084">
    <property type="entry name" value="Thermitase-like_dom"/>
</dbReference>
<dbReference type="InterPro" id="IPR015500">
    <property type="entry name" value="Peptidase_S8_subtilisin-rel"/>
</dbReference>
<feature type="domain" description="Fervidolysin-like N-terminal prodomain" evidence="10">
    <location>
        <begin position="537"/>
        <end position="601"/>
    </location>
</feature>
<keyword evidence="5 7" id="KW-0378">Hydrolase</keyword>
<proteinExistence type="inferred from homology"/>
<dbReference type="InterPro" id="IPR036852">
    <property type="entry name" value="Peptidase_S8/S53_dom_sf"/>
</dbReference>
<evidence type="ECO:0000259" key="10">
    <source>
        <dbReference type="Pfam" id="PF22148"/>
    </source>
</evidence>
<evidence type="ECO:0000313" key="14">
    <source>
        <dbReference type="Proteomes" id="UP001431572"/>
    </source>
</evidence>
<dbReference type="RefSeq" id="WP_341470109.1">
    <property type="nucleotide sequence ID" value="NZ_CP128400.1"/>
</dbReference>
<feature type="active site" description="Charge relay system" evidence="7">
    <location>
        <position position="680"/>
    </location>
</feature>
<dbReference type="PROSITE" id="PS00137">
    <property type="entry name" value="SUBTILASE_HIS"/>
    <property type="match status" value="1"/>
</dbReference>
<evidence type="ECO:0000313" key="13">
    <source>
        <dbReference type="Proteomes" id="UP000521676"/>
    </source>
</evidence>
<feature type="active site" description="Charge relay system" evidence="7">
    <location>
        <position position="834"/>
    </location>
</feature>
<dbReference type="PROSITE" id="PS51892">
    <property type="entry name" value="SUBTILASE"/>
    <property type="match status" value="1"/>
</dbReference>
<dbReference type="SUPFAM" id="SSF52743">
    <property type="entry name" value="Subtilisin-like"/>
    <property type="match status" value="1"/>
</dbReference>
<dbReference type="InterPro" id="IPR023828">
    <property type="entry name" value="Peptidase_S8_Ser-AS"/>
</dbReference>
<dbReference type="Proteomes" id="UP001431572">
    <property type="component" value="Chromosome 2"/>
</dbReference>
<dbReference type="GO" id="GO:0005576">
    <property type="term" value="C:extracellular region"/>
    <property type="evidence" value="ECO:0007669"/>
    <property type="project" value="UniProtKB-SubCell"/>
</dbReference>
<dbReference type="InterPro" id="IPR023827">
    <property type="entry name" value="Peptidase_S8_Asp-AS"/>
</dbReference>
<dbReference type="PROSITE" id="PS00136">
    <property type="entry name" value="SUBTILASE_ASP"/>
    <property type="match status" value="1"/>
</dbReference>
<evidence type="ECO:0000313" key="12">
    <source>
        <dbReference type="EMBL" id="WJW68204.1"/>
    </source>
</evidence>
<evidence type="ECO:0000256" key="8">
    <source>
        <dbReference type="RuleBase" id="RU003355"/>
    </source>
</evidence>
<comment type="similarity">
    <text evidence="2 7 8">Belongs to the peptidase S8 family.</text>
</comment>
<name>A0A8T7M827_9CHLR</name>
<feature type="active site" description="Charge relay system" evidence="7">
    <location>
        <position position="647"/>
    </location>
</feature>
<dbReference type="Pfam" id="PF22148">
    <property type="entry name" value="Fervidolysin_NPro-like"/>
    <property type="match status" value="1"/>
</dbReference>
<gene>
    <name evidence="11" type="ORF">HXX08_20630</name>
    <name evidence="12" type="ORF">OZ401_003809</name>
</gene>
<evidence type="ECO:0000256" key="3">
    <source>
        <dbReference type="ARBA" id="ARBA00022525"/>
    </source>
</evidence>
<dbReference type="AlphaFoldDB" id="A0A8T7M827"/>
<dbReference type="GO" id="GO:0004252">
    <property type="term" value="F:serine-type endopeptidase activity"/>
    <property type="evidence" value="ECO:0007669"/>
    <property type="project" value="UniProtKB-UniRule"/>
</dbReference>
<dbReference type="PROSITE" id="PS00138">
    <property type="entry name" value="SUBTILASE_SER"/>
    <property type="match status" value="1"/>
</dbReference>
<dbReference type="Pfam" id="PF00082">
    <property type="entry name" value="Peptidase_S8"/>
    <property type="match status" value="1"/>
</dbReference>
<dbReference type="PANTHER" id="PTHR43806">
    <property type="entry name" value="PEPTIDASE S8"/>
    <property type="match status" value="1"/>
</dbReference>
<dbReference type="PRINTS" id="PR00723">
    <property type="entry name" value="SUBTILISIN"/>
</dbReference>
<evidence type="ECO:0000256" key="4">
    <source>
        <dbReference type="ARBA" id="ARBA00022670"/>
    </source>
</evidence>
<dbReference type="EMBL" id="JACATZ010000003">
    <property type="protein sequence ID" value="NWJ48269.1"/>
    <property type="molecule type" value="Genomic_DNA"/>
</dbReference>
<dbReference type="Gene3D" id="3.40.50.200">
    <property type="entry name" value="Peptidase S8/S53 domain"/>
    <property type="match status" value="1"/>
</dbReference>
<dbReference type="InterPro" id="IPR054399">
    <property type="entry name" value="Fervidolysin-like_N_prodom"/>
</dbReference>
<evidence type="ECO:0000313" key="11">
    <source>
        <dbReference type="EMBL" id="NWJ48269.1"/>
    </source>
</evidence>